<keyword evidence="1" id="KW-0472">Membrane</keyword>
<feature type="transmembrane region" description="Helical" evidence="1">
    <location>
        <begin position="10"/>
        <end position="28"/>
    </location>
</feature>
<keyword evidence="3" id="KW-1185">Reference proteome</keyword>
<evidence type="ECO:0000256" key="1">
    <source>
        <dbReference type="SAM" id="Phobius"/>
    </source>
</evidence>
<name>B3VG32_9CAUD</name>
<sequence>MERGMSIEQLIAYSIIAWGAGLWLVGWLDRSDDESEERPGGGG</sequence>
<evidence type="ECO:0000313" key="2">
    <source>
        <dbReference type="EMBL" id="ACE79809.1"/>
    </source>
</evidence>
<protein>
    <submittedName>
        <fullName evidence="2">Uncharacterized protein</fullName>
    </submittedName>
</protein>
<organism evidence="2 3">
    <name type="scientific">Mycobacterium phage KBG</name>
    <dbReference type="NCBI Taxonomy" id="2914011"/>
    <lineage>
        <taxon>Viruses</taxon>
        <taxon>Duplodnaviria</taxon>
        <taxon>Heunggongvirae</taxon>
        <taxon>Uroviricota</taxon>
        <taxon>Caudoviricetes</taxon>
        <taxon>Fromanvirus</taxon>
        <taxon>Fromanvirus KBG</taxon>
    </lineage>
</organism>
<dbReference type="GeneID" id="6417476"/>
<accession>B3VG32</accession>
<dbReference type="Proteomes" id="UP000001724">
    <property type="component" value="Segment"/>
</dbReference>
<keyword evidence="1" id="KW-1133">Transmembrane helix</keyword>
<dbReference type="EMBL" id="EU744248">
    <property type="protein sequence ID" value="ACE79809.1"/>
    <property type="molecule type" value="Genomic_DNA"/>
</dbReference>
<reference evidence="2 3" key="1">
    <citation type="submission" date="2008-05" db="EMBL/GenBank/DDBJ databases">
        <authorList>
            <person name="Germane K.L."/>
            <person name="Pedulla M.L."/>
            <person name="Houtz J.M."/>
            <person name="Miake-Lye S."/>
            <person name="Weber R.J."/>
            <person name="Chambers R.A."/>
            <person name="Jacobs-Sera D."/>
            <person name="Hendrix R.W."/>
            <person name="Hatfull G.F."/>
        </authorList>
    </citation>
    <scope>NUCLEOTIDE SEQUENCE [LARGE SCALE GENOMIC DNA]</scope>
</reference>
<dbReference type="RefSeq" id="YP_001994519.1">
    <property type="nucleotide sequence ID" value="NC_011019.1"/>
</dbReference>
<evidence type="ECO:0000313" key="3">
    <source>
        <dbReference type="Proteomes" id="UP000001724"/>
    </source>
</evidence>
<dbReference type="OrthoDB" id="38495at10239"/>
<gene>
    <name evidence="2" type="ORF">KBG_61</name>
</gene>
<keyword evidence="1" id="KW-0812">Transmembrane</keyword>
<proteinExistence type="predicted"/>
<dbReference type="KEGG" id="vg:6417476"/>